<feature type="region of interest" description="Disordered" evidence="1">
    <location>
        <begin position="363"/>
        <end position="387"/>
    </location>
</feature>
<gene>
    <name evidence="2" type="ORF">KCV03_g261</name>
</gene>
<protein>
    <submittedName>
        <fullName evidence="2">IdgA domain protein</fullName>
    </submittedName>
</protein>
<organism evidence="2 3">
    <name type="scientific">Aureobasidium melanogenum</name>
    <name type="common">Aureobasidium pullulans var. melanogenum</name>
    <dbReference type="NCBI Taxonomy" id="46634"/>
    <lineage>
        <taxon>Eukaryota</taxon>
        <taxon>Fungi</taxon>
        <taxon>Dikarya</taxon>
        <taxon>Ascomycota</taxon>
        <taxon>Pezizomycotina</taxon>
        <taxon>Dothideomycetes</taxon>
        <taxon>Dothideomycetidae</taxon>
        <taxon>Dothideales</taxon>
        <taxon>Saccotheciaceae</taxon>
        <taxon>Aureobasidium</taxon>
    </lineage>
</organism>
<accession>A0A9P8GRM0</accession>
<comment type="caution">
    <text evidence="2">The sequence shown here is derived from an EMBL/GenBank/DDBJ whole genome shotgun (WGS) entry which is preliminary data.</text>
</comment>
<feature type="non-terminal residue" evidence="2">
    <location>
        <position position="430"/>
    </location>
</feature>
<feature type="compositionally biased region" description="Polar residues" evidence="1">
    <location>
        <begin position="374"/>
        <end position="387"/>
    </location>
</feature>
<dbReference type="AlphaFoldDB" id="A0A9P8GRM0"/>
<dbReference type="Proteomes" id="UP000767238">
    <property type="component" value="Unassembled WGS sequence"/>
</dbReference>
<name>A0A9P8GRM0_AURME</name>
<reference evidence="2" key="1">
    <citation type="journal article" date="2021" name="J Fungi (Basel)">
        <title>Virulence traits and population genomics of the black yeast Aureobasidium melanogenum.</title>
        <authorList>
            <person name="Cernosa A."/>
            <person name="Sun X."/>
            <person name="Gostincar C."/>
            <person name="Fang C."/>
            <person name="Gunde-Cimerman N."/>
            <person name="Song Z."/>
        </authorList>
    </citation>
    <scope>NUCLEOTIDE SEQUENCE</scope>
    <source>
        <strain evidence="2">EXF-8016</strain>
    </source>
</reference>
<evidence type="ECO:0000313" key="3">
    <source>
        <dbReference type="Proteomes" id="UP000767238"/>
    </source>
</evidence>
<evidence type="ECO:0000256" key="1">
    <source>
        <dbReference type="SAM" id="MobiDB-lite"/>
    </source>
</evidence>
<evidence type="ECO:0000313" key="2">
    <source>
        <dbReference type="EMBL" id="KAH0237948.1"/>
    </source>
</evidence>
<proteinExistence type="predicted"/>
<sequence>MIRDRQRYSREETHIDTTNTRRLFREVEAATEYVRRRCRVVQARVISRQDLRMKVLTIKEAERAGCCGRLGTLEDSRRLRTSRTRCVGLLCCSCGSQKSLSVSLELENVHVGHGEHQIFTGIIDCHILSRATALTSLDTSAFEAFGSECTYWVADKVSCAGNIVSYTSERLTDFGRIGSSAPATKTDGGLEVLGSSTVEEAAFETPDWICFISSAATESLILASMKGVLAAPVAPACAASCRASSITLSISALAILKASGMGFANNRPDCRPRDLCAWMTAAAVFSLSKIIGLWMPLSLVQKAGKSILPSRPSANVATGTPWVSRYSRVLPMSRKLLQPLLTTATGVRPSSVRSAEMSMVLSAPLWTPPKPPDTNGSRNTTAGPDNTFQVRSQGDIVWIRETMSIDCAFKCDNGSVLMNSLLNFVGDSQI</sequence>
<reference evidence="2" key="2">
    <citation type="submission" date="2021-08" db="EMBL/GenBank/DDBJ databases">
        <authorList>
            <person name="Gostincar C."/>
            <person name="Sun X."/>
            <person name="Song Z."/>
            <person name="Gunde-Cimerman N."/>
        </authorList>
    </citation>
    <scope>NUCLEOTIDE SEQUENCE</scope>
    <source>
        <strain evidence="2">EXF-8016</strain>
    </source>
</reference>
<dbReference type="EMBL" id="JAHFYH010000001">
    <property type="protein sequence ID" value="KAH0237948.1"/>
    <property type="molecule type" value="Genomic_DNA"/>
</dbReference>